<name>A0ABZ2TME2_9BACT</name>
<proteinExistence type="predicted"/>
<keyword evidence="2" id="KW-1185">Reference proteome</keyword>
<evidence type="ECO:0000313" key="1">
    <source>
        <dbReference type="EMBL" id="WYM97525.1"/>
    </source>
</evidence>
<accession>A0ABZ2TME2</accession>
<evidence type="ECO:0000313" key="2">
    <source>
        <dbReference type="Proteomes" id="UP001622612"/>
    </source>
</evidence>
<protein>
    <submittedName>
        <fullName evidence="1">Uncharacterized protein</fullName>
    </submittedName>
</protein>
<dbReference type="RefSeq" id="WP_405312027.1">
    <property type="nucleotide sequence ID" value="NZ_CP088155.1"/>
</dbReference>
<dbReference type="Proteomes" id="UP001622612">
    <property type="component" value="Chromosome"/>
</dbReference>
<reference evidence="1" key="1">
    <citation type="submission" date="2021-11" db="EMBL/GenBank/DDBJ databases">
        <title>The first genome sequence of unculturable Mycoplasma faucium obtained by de novo assembly of metagenomic reads.</title>
        <authorList>
            <person name="Sabat A.J."/>
            <person name="Bathoorn E."/>
            <person name="Akkerboom V."/>
            <person name="Friedrich A.W."/>
        </authorList>
    </citation>
    <scope>NUCLEOTIDE SEQUENCE [LARGE SCALE GENOMIC DNA]</scope>
    <source>
        <strain evidence="1">UMCG-MFM1</strain>
    </source>
</reference>
<organism evidence="1 2">
    <name type="scientific">Metamycoplasma faucium</name>
    <dbReference type="NCBI Taxonomy" id="56142"/>
    <lineage>
        <taxon>Bacteria</taxon>
        <taxon>Bacillati</taxon>
        <taxon>Mycoplasmatota</taxon>
        <taxon>Mycoplasmoidales</taxon>
        <taxon>Metamycoplasmataceae</taxon>
        <taxon>Metamycoplasma</taxon>
    </lineage>
</organism>
<sequence>MFNKTINNFLSNKNSKWSINSFDSFEQYLIERFAEYYFDEKINFEEAVNMFSDLDEYSPLDNNEDMEKITSDIGKYTYKYINSFDNYLSTTPLRVFMKEYKQGHLIYLIIKTRFKNLLLDNKELIQEYIQWNQKSLNDLESDK</sequence>
<gene>
    <name evidence="1" type="ORF">LQ356_01320</name>
</gene>
<dbReference type="EMBL" id="CP088155">
    <property type="protein sequence ID" value="WYM97525.1"/>
    <property type="molecule type" value="Genomic_DNA"/>
</dbReference>